<dbReference type="Proteomes" id="UP000327013">
    <property type="component" value="Chromosome 6"/>
</dbReference>
<accession>A0A5N6RF94</accession>
<gene>
    <name evidence="1" type="ORF">FH972_015200</name>
</gene>
<reference evidence="1 2" key="1">
    <citation type="submission" date="2019-06" db="EMBL/GenBank/DDBJ databases">
        <title>A chromosomal-level reference genome of Carpinus fangiana (Coryloideae, Betulaceae).</title>
        <authorList>
            <person name="Yang X."/>
            <person name="Wang Z."/>
            <person name="Zhang L."/>
            <person name="Hao G."/>
            <person name="Liu J."/>
            <person name="Yang Y."/>
        </authorList>
    </citation>
    <scope>NUCLEOTIDE SEQUENCE [LARGE SCALE GENOMIC DNA]</scope>
    <source>
        <strain evidence="1">Cfa_2016G</strain>
        <tissue evidence="1">Leaf</tissue>
    </source>
</reference>
<sequence length="70" mass="7948">MAYNQFRNEKTSSSDNSCTRPQKTQFVFLAAARERQAGMCQNLDTIARDQQTPNAYATPCHTVPPLYYLS</sequence>
<dbReference type="AlphaFoldDB" id="A0A5N6RF94"/>
<dbReference type="EMBL" id="CM017326">
    <property type="protein sequence ID" value="KAE8076557.1"/>
    <property type="molecule type" value="Genomic_DNA"/>
</dbReference>
<name>A0A5N6RF94_9ROSI</name>
<protein>
    <submittedName>
        <fullName evidence="1">Uncharacterized protein</fullName>
    </submittedName>
</protein>
<proteinExistence type="predicted"/>
<evidence type="ECO:0000313" key="2">
    <source>
        <dbReference type="Proteomes" id="UP000327013"/>
    </source>
</evidence>
<keyword evidence="2" id="KW-1185">Reference proteome</keyword>
<evidence type="ECO:0000313" key="1">
    <source>
        <dbReference type="EMBL" id="KAE8076557.1"/>
    </source>
</evidence>
<organism evidence="1 2">
    <name type="scientific">Carpinus fangiana</name>
    <dbReference type="NCBI Taxonomy" id="176857"/>
    <lineage>
        <taxon>Eukaryota</taxon>
        <taxon>Viridiplantae</taxon>
        <taxon>Streptophyta</taxon>
        <taxon>Embryophyta</taxon>
        <taxon>Tracheophyta</taxon>
        <taxon>Spermatophyta</taxon>
        <taxon>Magnoliopsida</taxon>
        <taxon>eudicotyledons</taxon>
        <taxon>Gunneridae</taxon>
        <taxon>Pentapetalae</taxon>
        <taxon>rosids</taxon>
        <taxon>fabids</taxon>
        <taxon>Fagales</taxon>
        <taxon>Betulaceae</taxon>
        <taxon>Carpinus</taxon>
    </lineage>
</organism>